<keyword evidence="3" id="KW-1185">Reference proteome</keyword>
<dbReference type="InterPro" id="IPR036844">
    <property type="entry name" value="Hint_dom_sf"/>
</dbReference>
<dbReference type="Pfam" id="PF13403">
    <property type="entry name" value="Hint_2"/>
    <property type="match status" value="1"/>
</dbReference>
<dbReference type="Gene3D" id="2.170.16.10">
    <property type="entry name" value="Hedgehog/Intein (Hint) domain"/>
    <property type="match status" value="1"/>
</dbReference>
<name>A0A1V2GW41_9PROT</name>
<reference evidence="2 3" key="1">
    <citation type="submission" date="2016-10" db="EMBL/GenBank/DDBJ databases">
        <title>Draft Genome sequence of Roseomonas sp. strain M3.</title>
        <authorList>
            <person name="Subhash Y."/>
            <person name="Lee S."/>
        </authorList>
    </citation>
    <scope>NUCLEOTIDE SEQUENCE [LARGE SCALE GENOMIC DNA]</scope>
    <source>
        <strain evidence="2 3">M3</strain>
    </source>
</reference>
<dbReference type="OrthoDB" id="7284755at2"/>
<protein>
    <recommendedName>
        <fullName evidence="1">Hedgehog/Intein (Hint) domain-containing protein</fullName>
    </recommendedName>
</protein>
<accession>A0A1V2GW41</accession>
<evidence type="ECO:0000313" key="2">
    <source>
        <dbReference type="EMBL" id="ONG46742.1"/>
    </source>
</evidence>
<organism evidence="2 3">
    <name type="scientific">Teichococcus deserti</name>
    <dbReference type="NCBI Taxonomy" id="1817963"/>
    <lineage>
        <taxon>Bacteria</taxon>
        <taxon>Pseudomonadati</taxon>
        <taxon>Pseudomonadota</taxon>
        <taxon>Alphaproteobacteria</taxon>
        <taxon>Acetobacterales</taxon>
        <taxon>Roseomonadaceae</taxon>
        <taxon>Roseomonas</taxon>
    </lineage>
</organism>
<gene>
    <name evidence="2" type="ORF">BKE38_24880</name>
</gene>
<evidence type="ECO:0000259" key="1">
    <source>
        <dbReference type="Pfam" id="PF13403"/>
    </source>
</evidence>
<proteinExistence type="predicted"/>
<feature type="domain" description="Hedgehog/Intein (Hint)" evidence="1">
    <location>
        <begin position="109"/>
        <end position="243"/>
    </location>
</feature>
<sequence>MASYTTLYYYQVGYDGGSNQWLILSAATASTSTADDGTGDSSFDLGDYITVQNSSLDDPTLEYLGHSGDGWIGHTADMMGRDDTYFLSNDGSLALNTPISPFSTAAMTVCFLAGTAIATPGGPRAIETLAIGDAVLTAAGEARPIRWIGRQSVVAVFADPARDVPIRIQAGALAENLPQRDLYVSPDHALALDGLLVQAGALVNGGSIRRVAAPAPRFTYFHIELDDHALILAEGVAAETFVDNVTRRRFDNHADYVARYGAAAAATGELPAPRVKSSRQLPAALRARLQARADLLRPTAAAA</sequence>
<dbReference type="SUPFAM" id="SSF51294">
    <property type="entry name" value="Hedgehog/intein (Hint) domain"/>
    <property type="match status" value="1"/>
</dbReference>
<dbReference type="AlphaFoldDB" id="A0A1V2GW41"/>
<dbReference type="Proteomes" id="UP000188879">
    <property type="component" value="Unassembled WGS sequence"/>
</dbReference>
<dbReference type="EMBL" id="MLCO01000310">
    <property type="protein sequence ID" value="ONG46742.1"/>
    <property type="molecule type" value="Genomic_DNA"/>
</dbReference>
<comment type="caution">
    <text evidence="2">The sequence shown here is derived from an EMBL/GenBank/DDBJ whole genome shotgun (WGS) entry which is preliminary data.</text>
</comment>
<evidence type="ECO:0000313" key="3">
    <source>
        <dbReference type="Proteomes" id="UP000188879"/>
    </source>
</evidence>
<dbReference type="InterPro" id="IPR028992">
    <property type="entry name" value="Hedgehog/Intein_dom"/>
</dbReference>
<dbReference type="RefSeq" id="WP_076959975.1">
    <property type="nucleotide sequence ID" value="NZ_MLCO01000310.1"/>
</dbReference>